<sequence>MDEAQRNSVAVEVQIGHTACAWLNGVQAGQAAPHVPRAFSAVKNQVQAQPVQAFGAVVTGVCSAVKVNPADALAADEVIASSKTDLAQVDARQDLVLDIGGNRPWRSFSAC</sequence>
<protein>
    <submittedName>
        <fullName evidence="1">Uncharacterized protein</fullName>
    </submittedName>
</protein>
<organism evidence="1 2">
    <name type="scientific">Deinococcus oregonensis</name>
    <dbReference type="NCBI Taxonomy" id="1805970"/>
    <lineage>
        <taxon>Bacteria</taxon>
        <taxon>Thermotogati</taxon>
        <taxon>Deinococcota</taxon>
        <taxon>Deinococci</taxon>
        <taxon>Deinococcales</taxon>
        <taxon>Deinococcaceae</taxon>
        <taxon>Deinococcus</taxon>
    </lineage>
</organism>
<comment type="caution">
    <text evidence="1">The sequence shown here is derived from an EMBL/GenBank/DDBJ whole genome shotgun (WGS) entry which is preliminary data.</text>
</comment>
<evidence type="ECO:0000313" key="2">
    <source>
        <dbReference type="Proteomes" id="UP001589733"/>
    </source>
</evidence>
<proteinExistence type="predicted"/>
<name>A0ABV6B768_9DEIO</name>
<dbReference type="EMBL" id="JBHLYR010000065">
    <property type="protein sequence ID" value="MFB9994790.1"/>
    <property type="molecule type" value="Genomic_DNA"/>
</dbReference>
<keyword evidence="2" id="KW-1185">Reference proteome</keyword>
<dbReference type="Gene3D" id="3.40.50.720">
    <property type="entry name" value="NAD(P)-binding Rossmann-like Domain"/>
    <property type="match status" value="1"/>
</dbReference>
<accession>A0ABV6B768</accession>
<dbReference type="Proteomes" id="UP001589733">
    <property type="component" value="Unassembled WGS sequence"/>
</dbReference>
<evidence type="ECO:0000313" key="1">
    <source>
        <dbReference type="EMBL" id="MFB9994790.1"/>
    </source>
</evidence>
<gene>
    <name evidence="1" type="ORF">ACFFLM_22810</name>
</gene>
<dbReference type="RefSeq" id="WP_380016087.1">
    <property type="nucleotide sequence ID" value="NZ_JBHLYR010000065.1"/>
</dbReference>
<reference evidence="1 2" key="1">
    <citation type="submission" date="2024-09" db="EMBL/GenBank/DDBJ databases">
        <authorList>
            <person name="Sun Q."/>
            <person name="Mori K."/>
        </authorList>
    </citation>
    <scope>NUCLEOTIDE SEQUENCE [LARGE SCALE GENOMIC DNA]</scope>
    <source>
        <strain evidence="1 2">JCM 13503</strain>
    </source>
</reference>